<evidence type="ECO:0000256" key="5">
    <source>
        <dbReference type="ARBA" id="ARBA00007933"/>
    </source>
</evidence>
<evidence type="ECO:0000256" key="12">
    <source>
        <dbReference type="ARBA" id="ARBA00023242"/>
    </source>
</evidence>
<keyword evidence="10" id="KW-0964">Secreted</keyword>
<evidence type="ECO:0000256" key="3">
    <source>
        <dbReference type="ARBA" id="ARBA00004398"/>
    </source>
</evidence>
<evidence type="ECO:0000256" key="1">
    <source>
        <dbReference type="ARBA" id="ARBA00004123"/>
    </source>
</evidence>
<keyword evidence="8" id="KW-0963">Cytoplasm</keyword>
<reference evidence="17 18" key="1">
    <citation type="journal article" date="2015" name="Annu Rev Anim Biosci">
        <title>The Genome 10K Project: a way forward.</title>
        <authorList>
            <person name="Koepfli K.P."/>
            <person name="Paten B."/>
            <person name="O'Brien S.J."/>
            <person name="Koepfli K.P."/>
            <person name="Paten B."/>
            <person name="Antunes A."/>
            <person name="Belov K."/>
            <person name="Bustamante C."/>
            <person name="Castoe T.A."/>
            <person name="Clawson H."/>
            <person name="Crawford A.J."/>
            <person name="Diekhans M."/>
            <person name="Distel D."/>
            <person name="Durbin R."/>
            <person name="Earl D."/>
            <person name="Fujita M.K."/>
            <person name="Gamble T."/>
            <person name="Georges A."/>
            <person name="Gemmell N."/>
            <person name="Gilbert M.T."/>
            <person name="Graves J.M."/>
            <person name="Green R.E."/>
            <person name="Hickey G."/>
            <person name="Jarvis E.D."/>
            <person name="Johnson W."/>
            <person name="Komissarov A."/>
            <person name="Korf I."/>
            <person name="Kuhn R."/>
            <person name="Larkin D.M."/>
            <person name="Lewin H."/>
            <person name="Lopez J.V."/>
            <person name="Ma J."/>
            <person name="Marques-Bonet T."/>
            <person name="Miller W."/>
            <person name="Murphy R."/>
            <person name="Pevzner P."/>
            <person name="Shapiro B."/>
            <person name="Steiner C."/>
            <person name="Tamazian G."/>
            <person name="Venkatesh B."/>
            <person name="Wang J."/>
            <person name="Wayne R."/>
            <person name="Wiley E."/>
            <person name="Yang H."/>
            <person name="Zhang G."/>
            <person name="Haussler D."/>
            <person name="Ryder O."/>
            <person name="O'Brien S.J."/>
        </authorList>
    </citation>
    <scope>NUCLEOTIDE SEQUENCE</scope>
</reference>
<accession>A0A671F4E8</accession>
<gene>
    <name evidence="17" type="primary">IL33</name>
</gene>
<sequence>MKHTMKYSTTKISSAKMDISSVRALVKSPRLRKSQQKAGEVCQMCFTQLRSGFIIKKKACFFGKETTNGYSSKTAGKYKESHLVLADCQQHLERSAEGLSFDRSMVQNYMRATGDSSIQERSVSLRTFNDQCITFPFAGDGSYEISVEDSGKKQKKDKVLFRFYDSQISTSETGDGVDGQKLMVNLSPTRDKDFLLLANNKEHSVELQKCEDPLPDQTFFLLHREPSSSKYVSFEWACDQQTWVSGRMGVWTDGCLDGPGWSGW</sequence>
<dbReference type="InterPro" id="IPR053902">
    <property type="entry name" value="IL33_C"/>
</dbReference>
<feature type="domain" description="Interleukin 33 C-terminal" evidence="16">
    <location>
        <begin position="115"/>
        <end position="243"/>
    </location>
</feature>
<dbReference type="GO" id="GO:0030133">
    <property type="term" value="C:transport vesicle"/>
    <property type="evidence" value="ECO:0007669"/>
    <property type="project" value="UniProtKB-SubCell"/>
</dbReference>
<reference evidence="18" key="3">
    <citation type="submission" date="2018-12" db="EMBL/GenBank/DDBJ databases">
        <title>G10K-VGP greater horseshoe bat female genome, primary haplotype.</title>
        <authorList>
            <person name="Teeling E."/>
            <person name="Myers G."/>
            <person name="Vernes S."/>
            <person name="Pippel M."/>
            <person name="Winkler S."/>
            <person name="Fedrigo O."/>
            <person name="Rhie A."/>
            <person name="Koren S."/>
            <person name="Phillippy A."/>
            <person name="Lewin H."/>
            <person name="Damas J."/>
            <person name="Howe K."/>
            <person name="Mountcastle J."/>
            <person name="Jarvis E.D."/>
        </authorList>
    </citation>
    <scope>NUCLEOTIDE SEQUENCE [LARGE SCALE GENOMIC DNA]</scope>
</reference>
<dbReference type="PANTHER" id="PTHR21114">
    <property type="entry name" value="DVS27 PROTEIN"/>
    <property type="match status" value="1"/>
</dbReference>
<comment type="function">
    <text evidence="14">In quiescent endothelia the uncleaved form is constitutively and abundantly expressed, and acts as a chromatin-associated nuclear factor with transcriptional repressor properties, it may sequester nuclear NF-kappaB/RELA, lowering expression of its targets. This form is rapidely lost upon angiogenic or pro-inflammatory activation.</text>
</comment>
<evidence type="ECO:0000256" key="7">
    <source>
        <dbReference type="ARBA" id="ARBA00022454"/>
    </source>
</evidence>
<evidence type="ECO:0000256" key="11">
    <source>
        <dbReference type="ARBA" id="ARBA00023163"/>
    </source>
</evidence>
<dbReference type="GO" id="GO:0001819">
    <property type="term" value="P:positive regulation of cytokine production"/>
    <property type="evidence" value="ECO:0007669"/>
    <property type="project" value="TreeGrafter"/>
</dbReference>
<comment type="subunit">
    <text evidence="15">Forms a 1:1:1 heterotrimeric complex with its primary high-affinity receptor IL1RL1 and the coreceptor IL1RAP. Interacts with cargo receptor TMED10; the interaction mediates the translocation from the cytoplasm into the ERGIC (endoplasmic reticulum-Golgi intermediate compartment) and thereby secretion.</text>
</comment>
<dbReference type="Proteomes" id="UP000472240">
    <property type="component" value="Chromosome 12"/>
</dbReference>
<protein>
    <recommendedName>
        <fullName evidence="6">Interleukin-33</fullName>
    </recommendedName>
</protein>
<dbReference type="GO" id="GO:0005615">
    <property type="term" value="C:extracellular space"/>
    <property type="evidence" value="ECO:0007669"/>
    <property type="project" value="UniProtKB-KW"/>
</dbReference>
<evidence type="ECO:0000313" key="18">
    <source>
        <dbReference type="Proteomes" id="UP000472240"/>
    </source>
</evidence>
<keyword evidence="13" id="KW-0968">Cytoplasmic vesicle</keyword>
<reference evidence="17 18" key="2">
    <citation type="journal article" date="2018" name="Annu Rev Anim Biosci">
        <title>Bat Biology, Genomes, and the Bat1K Project: To Generate Chromosome-Level Genomes for All Living Bat Species.</title>
        <authorList>
            <person name="Teeling E.C."/>
            <person name="Vernes S.C."/>
            <person name="Davalos L.M."/>
            <person name="Ray D.A."/>
            <person name="Gilbert M.T.P."/>
            <person name="Myers E."/>
        </authorList>
    </citation>
    <scope>NUCLEOTIDE SEQUENCE</scope>
</reference>
<dbReference type="GeneTree" id="ENSGT00390000005185"/>
<comment type="subcellular location">
    <subcellularLocation>
        <location evidence="2">Chromosome</location>
    </subcellularLocation>
    <subcellularLocation>
        <location evidence="3">Cytoplasmic vesicle</location>
        <location evidence="3">Secretory vesicle</location>
    </subcellularLocation>
    <subcellularLocation>
        <location evidence="1">Nucleus</location>
    </subcellularLocation>
    <subcellularLocation>
        <location evidence="4">Secreted</location>
    </subcellularLocation>
</comment>
<evidence type="ECO:0000256" key="4">
    <source>
        <dbReference type="ARBA" id="ARBA00004613"/>
    </source>
</evidence>
<dbReference type="Gene3D" id="2.80.10.50">
    <property type="match status" value="1"/>
</dbReference>
<name>A0A671F4E8_RHIFE</name>
<dbReference type="AlphaFoldDB" id="A0A671F4E8"/>
<evidence type="ECO:0000256" key="15">
    <source>
        <dbReference type="ARBA" id="ARBA00046367"/>
    </source>
</evidence>
<evidence type="ECO:0000256" key="9">
    <source>
        <dbReference type="ARBA" id="ARBA00022514"/>
    </source>
</evidence>
<reference evidence="17" key="5">
    <citation type="submission" date="2025-09" db="UniProtKB">
        <authorList>
            <consortium name="Ensembl"/>
        </authorList>
    </citation>
    <scope>IDENTIFICATION</scope>
</reference>
<evidence type="ECO:0000256" key="10">
    <source>
        <dbReference type="ARBA" id="ARBA00022525"/>
    </source>
</evidence>
<keyword evidence="18" id="KW-1185">Reference proteome</keyword>
<evidence type="ECO:0000256" key="8">
    <source>
        <dbReference type="ARBA" id="ARBA00022490"/>
    </source>
</evidence>
<comment type="similarity">
    <text evidence="5">Belongs to the IL-1 family. Highly divergent.</text>
</comment>
<dbReference type="GO" id="GO:0005634">
    <property type="term" value="C:nucleus"/>
    <property type="evidence" value="ECO:0007669"/>
    <property type="project" value="UniProtKB-SubCell"/>
</dbReference>
<dbReference type="Pfam" id="PF15095">
    <property type="entry name" value="IL33_bt"/>
    <property type="match status" value="1"/>
</dbReference>
<dbReference type="GO" id="GO:0005125">
    <property type="term" value="F:cytokine activity"/>
    <property type="evidence" value="ECO:0007669"/>
    <property type="project" value="UniProtKB-KW"/>
</dbReference>
<dbReference type="Ensembl" id="ENSRFET00010022325.1">
    <property type="protein sequence ID" value="ENSRFEP00010020496.1"/>
    <property type="gene ID" value="ENSRFEG00010013826.1"/>
</dbReference>
<proteinExistence type="inferred from homology"/>
<dbReference type="GO" id="GO:0005694">
    <property type="term" value="C:chromosome"/>
    <property type="evidence" value="ECO:0007669"/>
    <property type="project" value="UniProtKB-SubCell"/>
</dbReference>
<organism evidence="17 18">
    <name type="scientific">Rhinolophus ferrumequinum</name>
    <name type="common">Greater horseshoe bat</name>
    <dbReference type="NCBI Taxonomy" id="59479"/>
    <lineage>
        <taxon>Eukaryota</taxon>
        <taxon>Metazoa</taxon>
        <taxon>Chordata</taxon>
        <taxon>Craniata</taxon>
        <taxon>Vertebrata</taxon>
        <taxon>Euteleostomi</taxon>
        <taxon>Mammalia</taxon>
        <taxon>Eutheria</taxon>
        <taxon>Laurasiatheria</taxon>
        <taxon>Chiroptera</taxon>
        <taxon>Yinpterochiroptera</taxon>
        <taxon>Rhinolophoidea</taxon>
        <taxon>Rhinolophidae</taxon>
        <taxon>Rhinolophinae</taxon>
        <taxon>Rhinolophus</taxon>
    </lineage>
</organism>
<reference evidence="17" key="4">
    <citation type="submission" date="2025-08" db="UniProtKB">
        <authorList>
            <consortium name="Ensembl"/>
        </authorList>
    </citation>
    <scope>IDENTIFICATION</scope>
</reference>
<evidence type="ECO:0000259" key="16">
    <source>
        <dbReference type="Pfam" id="PF15095"/>
    </source>
</evidence>
<evidence type="ECO:0000313" key="17">
    <source>
        <dbReference type="Ensembl" id="ENSRFEP00010020496.1"/>
    </source>
</evidence>
<keyword evidence="12" id="KW-0539">Nucleus</keyword>
<dbReference type="GO" id="GO:0050729">
    <property type="term" value="P:positive regulation of inflammatory response"/>
    <property type="evidence" value="ECO:0007669"/>
    <property type="project" value="TreeGrafter"/>
</dbReference>
<evidence type="ECO:0000256" key="14">
    <source>
        <dbReference type="ARBA" id="ARBA00045203"/>
    </source>
</evidence>
<dbReference type="InterPro" id="IPR026145">
    <property type="entry name" value="IL-33"/>
</dbReference>
<evidence type="ECO:0000256" key="13">
    <source>
        <dbReference type="ARBA" id="ARBA00023329"/>
    </source>
</evidence>
<evidence type="ECO:0000256" key="2">
    <source>
        <dbReference type="ARBA" id="ARBA00004286"/>
    </source>
</evidence>
<keyword evidence="11" id="KW-0804">Transcription</keyword>
<keyword evidence="9" id="KW-0202">Cytokine</keyword>
<evidence type="ECO:0000256" key="6">
    <source>
        <dbReference type="ARBA" id="ARBA00016804"/>
    </source>
</evidence>
<dbReference type="PANTHER" id="PTHR21114:SF0">
    <property type="entry name" value="INTERLEUKIN-33"/>
    <property type="match status" value="1"/>
</dbReference>
<keyword evidence="7" id="KW-0158">Chromosome</keyword>